<dbReference type="AlphaFoldDB" id="A0AAD6UEC0"/>
<evidence type="ECO:0000259" key="1">
    <source>
        <dbReference type="Pfam" id="PF01612"/>
    </source>
</evidence>
<dbReference type="Pfam" id="PF01612">
    <property type="entry name" value="DNA_pol_A_exo1"/>
    <property type="match status" value="1"/>
</dbReference>
<dbReference type="InterPro" id="IPR012337">
    <property type="entry name" value="RNaseH-like_sf"/>
</dbReference>
<accession>A0AAD6UEC0</accession>
<sequence>MATENSITLVDTLPLLHTCLGAISDATSLAVDLEGVALCRSGTLCVVQLKALGSSAVWLVDVVVLKGAAFTEAAPNGISLKGILESRAVKKLFFDVRNDADALYHLFGVALANVYDVQLLEVAVRASNPGRPPRFLKGLLPSLESHVAPLKPAATVRQWARIKEAGLRLFAPERGGHYAVFEERPLARALQEYCAQDVALLHELDATLRGSMGPYGRNWEQRVVAESAVRVGVALLADYVPRGEHKALVPAIW</sequence>
<proteinExistence type="predicted"/>
<dbReference type="InterPro" id="IPR036397">
    <property type="entry name" value="RNaseH_sf"/>
</dbReference>
<dbReference type="GO" id="GO:0008408">
    <property type="term" value="F:3'-5' exonuclease activity"/>
    <property type="evidence" value="ECO:0007669"/>
    <property type="project" value="InterPro"/>
</dbReference>
<reference evidence="2" key="1">
    <citation type="submission" date="2023-03" db="EMBL/GenBank/DDBJ databases">
        <title>Massive genome expansion in bonnet fungi (Mycena s.s.) driven by repeated elements and novel gene families across ecological guilds.</title>
        <authorList>
            <consortium name="Lawrence Berkeley National Laboratory"/>
            <person name="Harder C.B."/>
            <person name="Miyauchi S."/>
            <person name="Viragh M."/>
            <person name="Kuo A."/>
            <person name="Thoen E."/>
            <person name="Andreopoulos B."/>
            <person name="Lu D."/>
            <person name="Skrede I."/>
            <person name="Drula E."/>
            <person name="Henrissat B."/>
            <person name="Morin E."/>
            <person name="Kohler A."/>
            <person name="Barry K."/>
            <person name="LaButti K."/>
            <person name="Morin E."/>
            <person name="Salamov A."/>
            <person name="Lipzen A."/>
            <person name="Mereny Z."/>
            <person name="Hegedus B."/>
            <person name="Baldrian P."/>
            <person name="Stursova M."/>
            <person name="Weitz H."/>
            <person name="Taylor A."/>
            <person name="Grigoriev I.V."/>
            <person name="Nagy L.G."/>
            <person name="Martin F."/>
            <person name="Kauserud H."/>
        </authorList>
    </citation>
    <scope>NUCLEOTIDE SEQUENCE</scope>
    <source>
        <strain evidence="2">CBHHK173m</strain>
    </source>
</reference>
<dbReference type="GO" id="GO:0003676">
    <property type="term" value="F:nucleic acid binding"/>
    <property type="evidence" value="ECO:0007669"/>
    <property type="project" value="InterPro"/>
</dbReference>
<dbReference type="GO" id="GO:0006139">
    <property type="term" value="P:nucleobase-containing compound metabolic process"/>
    <property type="evidence" value="ECO:0007669"/>
    <property type="project" value="InterPro"/>
</dbReference>
<feature type="domain" description="3'-5' exonuclease" evidence="1">
    <location>
        <begin position="11"/>
        <end position="209"/>
    </location>
</feature>
<comment type="caution">
    <text evidence="2">The sequence shown here is derived from an EMBL/GenBank/DDBJ whole genome shotgun (WGS) entry which is preliminary data.</text>
</comment>
<organism evidence="2 3">
    <name type="scientific">Mycena belliarum</name>
    <dbReference type="NCBI Taxonomy" id="1033014"/>
    <lineage>
        <taxon>Eukaryota</taxon>
        <taxon>Fungi</taxon>
        <taxon>Dikarya</taxon>
        <taxon>Basidiomycota</taxon>
        <taxon>Agaricomycotina</taxon>
        <taxon>Agaricomycetes</taxon>
        <taxon>Agaricomycetidae</taxon>
        <taxon>Agaricales</taxon>
        <taxon>Marasmiineae</taxon>
        <taxon>Mycenaceae</taxon>
        <taxon>Mycena</taxon>
    </lineage>
</organism>
<dbReference type="Proteomes" id="UP001222325">
    <property type="component" value="Unassembled WGS sequence"/>
</dbReference>
<keyword evidence="3" id="KW-1185">Reference proteome</keyword>
<dbReference type="Gene3D" id="3.30.420.10">
    <property type="entry name" value="Ribonuclease H-like superfamily/Ribonuclease H"/>
    <property type="match status" value="1"/>
</dbReference>
<dbReference type="SUPFAM" id="SSF53098">
    <property type="entry name" value="Ribonuclease H-like"/>
    <property type="match status" value="1"/>
</dbReference>
<name>A0AAD6UEC0_9AGAR</name>
<protein>
    <submittedName>
        <fullName evidence="2">Ribonuclease H-like domain-containing protein</fullName>
    </submittedName>
</protein>
<dbReference type="PANTHER" id="PTHR43040:SF1">
    <property type="entry name" value="RIBONUCLEASE D"/>
    <property type="match status" value="1"/>
</dbReference>
<dbReference type="EMBL" id="JARJCN010000005">
    <property type="protein sequence ID" value="KAJ7100737.1"/>
    <property type="molecule type" value="Genomic_DNA"/>
</dbReference>
<evidence type="ECO:0000313" key="3">
    <source>
        <dbReference type="Proteomes" id="UP001222325"/>
    </source>
</evidence>
<gene>
    <name evidence="2" type="ORF">B0H15DRAFT_796444</name>
</gene>
<evidence type="ECO:0000313" key="2">
    <source>
        <dbReference type="EMBL" id="KAJ7100737.1"/>
    </source>
</evidence>
<dbReference type="InterPro" id="IPR002562">
    <property type="entry name" value="3'-5'_exonuclease_dom"/>
</dbReference>
<dbReference type="PANTHER" id="PTHR43040">
    <property type="entry name" value="RIBONUCLEASE D"/>
    <property type="match status" value="1"/>
</dbReference>